<dbReference type="PANTHER" id="PTHR30283">
    <property type="entry name" value="PEROXIDE STRESS RESPONSE PROTEIN YAAA"/>
    <property type="match status" value="1"/>
</dbReference>
<proteinExistence type="predicted"/>
<reference evidence="1" key="1">
    <citation type="submission" date="2020-08" db="EMBL/GenBank/DDBJ databases">
        <title>Sequencing the genomes of 1000 actinobacteria strains.</title>
        <authorList>
            <person name="Klenk H.-P."/>
        </authorList>
    </citation>
    <scope>NUCLEOTIDE SEQUENCE</scope>
    <source>
        <strain evidence="1">DSM 10695</strain>
    </source>
</reference>
<keyword evidence="2" id="KW-1185">Reference proteome</keyword>
<dbReference type="GO" id="GO:0005829">
    <property type="term" value="C:cytosol"/>
    <property type="evidence" value="ECO:0007669"/>
    <property type="project" value="TreeGrafter"/>
</dbReference>
<name>A0A923E2H9_9ACTO</name>
<dbReference type="RefSeq" id="WP_184452771.1">
    <property type="nucleotide sequence ID" value="NZ_JACHMK010000001.1"/>
</dbReference>
<organism evidence="1 2">
    <name type="scientific">Schaalia hyovaginalis</name>
    <dbReference type="NCBI Taxonomy" id="29316"/>
    <lineage>
        <taxon>Bacteria</taxon>
        <taxon>Bacillati</taxon>
        <taxon>Actinomycetota</taxon>
        <taxon>Actinomycetes</taxon>
        <taxon>Actinomycetales</taxon>
        <taxon>Actinomycetaceae</taxon>
        <taxon>Schaalia</taxon>
    </lineage>
</organism>
<evidence type="ECO:0000313" key="2">
    <source>
        <dbReference type="Proteomes" id="UP000617426"/>
    </source>
</evidence>
<protein>
    <submittedName>
        <fullName evidence="1">Cytoplasmic iron level regulating protein YaaA (DUF328/UPF0246 family)</fullName>
    </submittedName>
</protein>
<gene>
    <name evidence="1" type="ORF">HD592_001348</name>
</gene>
<dbReference type="InterPro" id="IPR005583">
    <property type="entry name" value="YaaA"/>
</dbReference>
<sequence>MLIWLPPSESKLAPRQGPLLDLDSLTLPGLRAPRERLIEALAELGSGPRAAEVLRLGPASAALARANEALLTSACAPASELFTGVLFDALDFASLTDGEQARLRRCALVFSGLFGVVALDDALPDHRLAMGVRLPGIGGLAGFWRSALDEELRVRAEGETVIDARSGPYAAACPAPWARIIRIQAVRERAGARASISHDAKRWRGLVVRALAGLAPEAGADVVLDAVARMAGRVAFTDAKGVPHAIGAVEIGDALPASQGGSVRELVLVTD</sequence>
<dbReference type="Pfam" id="PF03883">
    <property type="entry name" value="H2O2_YaaD"/>
    <property type="match status" value="1"/>
</dbReference>
<dbReference type="EMBL" id="JACHMK010000001">
    <property type="protein sequence ID" value="MBB6334783.1"/>
    <property type="molecule type" value="Genomic_DNA"/>
</dbReference>
<dbReference type="GO" id="GO:0033194">
    <property type="term" value="P:response to hydroperoxide"/>
    <property type="evidence" value="ECO:0007669"/>
    <property type="project" value="TreeGrafter"/>
</dbReference>
<dbReference type="AlphaFoldDB" id="A0A923E2H9"/>
<evidence type="ECO:0000313" key="1">
    <source>
        <dbReference type="EMBL" id="MBB6334783.1"/>
    </source>
</evidence>
<comment type="caution">
    <text evidence="1">The sequence shown here is derived from an EMBL/GenBank/DDBJ whole genome shotgun (WGS) entry which is preliminary data.</text>
</comment>
<accession>A0A923E2H9</accession>
<dbReference type="PANTHER" id="PTHR30283:SF4">
    <property type="entry name" value="PEROXIDE STRESS RESISTANCE PROTEIN YAAA"/>
    <property type="match status" value="1"/>
</dbReference>
<dbReference type="Proteomes" id="UP000617426">
    <property type="component" value="Unassembled WGS sequence"/>
</dbReference>